<dbReference type="EMBL" id="KI546085">
    <property type="protein sequence ID" value="EST46113.1"/>
    <property type="molecule type" value="Genomic_DNA"/>
</dbReference>
<name>V6LPE3_9EUKA</name>
<proteinExistence type="predicted"/>
<keyword evidence="3" id="KW-1185">Reference proteome</keyword>
<gene>
    <name evidence="1" type="ORF">SS50377_14107</name>
    <name evidence="2" type="ORF">SS50377_24335</name>
</gene>
<organism evidence="1">
    <name type="scientific">Spironucleus salmonicida</name>
    <dbReference type="NCBI Taxonomy" id="348837"/>
    <lineage>
        <taxon>Eukaryota</taxon>
        <taxon>Metamonada</taxon>
        <taxon>Diplomonadida</taxon>
        <taxon>Hexamitidae</taxon>
        <taxon>Hexamitinae</taxon>
        <taxon>Spironucleus</taxon>
    </lineage>
</organism>
<reference evidence="1 2" key="1">
    <citation type="journal article" date="2014" name="PLoS Genet.">
        <title>The Genome of Spironucleus salmonicida Highlights a Fish Pathogen Adapted to Fluctuating Environments.</title>
        <authorList>
            <person name="Xu F."/>
            <person name="Jerlstrom-Hultqvist J."/>
            <person name="Einarsson E."/>
            <person name="Astvaldsson A."/>
            <person name="Svard S.G."/>
            <person name="Andersson J.O."/>
        </authorList>
    </citation>
    <scope>NUCLEOTIDE SEQUENCE</scope>
    <source>
        <strain evidence="2">ATCC 50377</strain>
    </source>
</reference>
<evidence type="ECO:0000313" key="3">
    <source>
        <dbReference type="Proteomes" id="UP000018208"/>
    </source>
</evidence>
<sequence length="193" mass="22754">MSSEQCELEKSISENRKQLTELKNQFFKHEQALMNWKGKFNPACITTKIDDSLYVKQLAENHLHYIQFSNQLTSALFDLEDWEYCWLTVLQPVQSGAVQQLQLEVTERLGYNYHTQALESLYQNPFIAIGEVKQVNFNEQQFNISLIQRKILKVDIKLARIYFTEKIESNLVIIDFKVYHPMIESVSNLEKKQ</sequence>
<protein>
    <submittedName>
        <fullName evidence="1">Uncharacterized protein</fullName>
    </submittedName>
</protein>
<evidence type="ECO:0000313" key="1">
    <source>
        <dbReference type="EMBL" id="EST46113.1"/>
    </source>
</evidence>
<accession>V6LPE3</accession>
<reference evidence="2" key="2">
    <citation type="submission" date="2020-12" db="EMBL/GenBank/DDBJ databases">
        <title>New Spironucleus salmonicida genome in near-complete chromosomes.</title>
        <authorList>
            <person name="Xu F."/>
            <person name="Kurt Z."/>
            <person name="Jimenez-Gonzalez A."/>
            <person name="Astvaldsson A."/>
            <person name="Andersson J.O."/>
            <person name="Svard S.G."/>
        </authorList>
    </citation>
    <scope>NUCLEOTIDE SEQUENCE</scope>
    <source>
        <strain evidence="2">ATCC 50377</strain>
    </source>
</reference>
<dbReference type="VEuPathDB" id="GiardiaDB:SS50377_24335"/>
<evidence type="ECO:0000313" key="2">
    <source>
        <dbReference type="EMBL" id="KAH0574380.1"/>
    </source>
</evidence>
<dbReference type="Proteomes" id="UP000018208">
    <property type="component" value="Unassembled WGS sequence"/>
</dbReference>
<dbReference type="AlphaFoldDB" id="V6LPE3"/>
<dbReference type="EMBL" id="AUWU02000004">
    <property type="protein sequence ID" value="KAH0574380.1"/>
    <property type="molecule type" value="Genomic_DNA"/>
</dbReference>